<dbReference type="Pfam" id="PF00083">
    <property type="entry name" value="Sugar_tr"/>
    <property type="match status" value="1"/>
</dbReference>
<comment type="caution">
    <text evidence="8">The sequence shown here is derived from an EMBL/GenBank/DDBJ whole genome shotgun (WGS) entry which is preliminary data.</text>
</comment>
<gene>
    <name evidence="8" type="ORF">SRO942_LOCUS50300</name>
</gene>
<dbReference type="GO" id="GO:0016020">
    <property type="term" value="C:membrane"/>
    <property type="evidence" value="ECO:0007669"/>
    <property type="project" value="UniProtKB-SubCell"/>
</dbReference>
<evidence type="ECO:0000256" key="1">
    <source>
        <dbReference type="ARBA" id="ARBA00004141"/>
    </source>
</evidence>
<organism evidence="8 9">
    <name type="scientific">Didymodactylos carnosus</name>
    <dbReference type="NCBI Taxonomy" id="1234261"/>
    <lineage>
        <taxon>Eukaryota</taxon>
        <taxon>Metazoa</taxon>
        <taxon>Spiralia</taxon>
        <taxon>Gnathifera</taxon>
        <taxon>Rotifera</taxon>
        <taxon>Eurotatoria</taxon>
        <taxon>Bdelloidea</taxon>
        <taxon>Philodinida</taxon>
        <taxon>Philodinidae</taxon>
        <taxon>Didymodactylos</taxon>
    </lineage>
</organism>
<evidence type="ECO:0000256" key="5">
    <source>
        <dbReference type="ARBA" id="ARBA00023136"/>
    </source>
</evidence>
<evidence type="ECO:0000313" key="8">
    <source>
        <dbReference type="EMBL" id="CAF4647151.1"/>
    </source>
</evidence>
<sequence length="69" mass="7283">ILSAGALISACVAGYVADRWGRKSVLWYSTIVFTIGALLQAVSWHFAQMVVGRFVVGIDVGATAMAVPL</sequence>
<accession>A0A8S2ZTK6</accession>
<evidence type="ECO:0000256" key="6">
    <source>
        <dbReference type="SAM" id="Phobius"/>
    </source>
</evidence>
<dbReference type="InterPro" id="IPR036259">
    <property type="entry name" value="MFS_trans_sf"/>
</dbReference>
<comment type="subcellular location">
    <subcellularLocation>
        <location evidence="1">Membrane</location>
        <topology evidence="1">Multi-pass membrane protein</topology>
    </subcellularLocation>
</comment>
<dbReference type="InterPro" id="IPR005828">
    <property type="entry name" value="MFS_sugar_transport-like"/>
</dbReference>
<evidence type="ECO:0000259" key="7">
    <source>
        <dbReference type="PROSITE" id="PS50850"/>
    </source>
</evidence>
<dbReference type="PANTHER" id="PTHR48022">
    <property type="entry name" value="PLASTIDIC GLUCOSE TRANSPORTER 4"/>
    <property type="match status" value="1"/>
</dbReference>
<reference evidence="8" key="1">
    <citation type="submission" date="2021-02" db="EMBL/GenBank/DDBJ databases">
        <authorList>
            <person name="Nowell W R."/>
        </authorList>
    </citation>
    <scope>NUCLEOTIDE SEQUENCE</scope>
</reference>
<comment type="similarity">
    <text evidence="2">Belongs to the major facilitator superfamily. Sugar transporter (TC 2.A.1.1) family.</text>
</comment>
<dbReference type="SUPFAM" id="SSF103473">
    <property type="entry name" value="MFS general substrate transporter"/>
    <property type="match status" value="1"/>
</dbReference>
<feature type="non-terminal residue" evidence="8">
    <location>
        <position position="1"/>
    </location>
</feature>
<evidence type="ECO:0000256" key="3">
    <source>
        <dbReference type="ARBA" id="ARBA00022692"/>
    </source>
</evidence>
<dbReference type="GO" id="GO:0005351">
    <property type="term" value="F:carbohydrate:proton symporter activity"/>
    <property type="evidence" value="ECO:0007669"/>
    <property type="project" value="TreeGrafter"/>
</dbReference>
<dbReference type="InterPro" id="IPR050360">
    <property type="entry name" value="MFS_Sugar_Transporters"/>
</dbReference>
<dbReference type="PROSITE" id="PS00216">
    <property type="entry name" value="SUGAR_TRANSPORT_1"/>
    <property type="match status" value="1"/>
</dbReference>
<dbReference type="PROSITE" id="PS50850">
    <property type="entry name" value="MFS"/>
    <property type="match status" value="1"/>
</dbReference>
<protein>
    <recommendedName>
        <fullName evidence="7">Major facilitator superfamily (MFS) profile domain-containing protein</fullName>
    </recommendedName>
</protein>
<evidence type="ECO:0000256" key="2">
    <source>
        <dbReference type="ARBA" id="ARBA00010992"/>
    </source>
</evidence>
<keyword evidence="5 6" id="KW-0472">Membrane</keyword>
<keyword evidence="4 6" id="KW-1133">Transmembrane helix</keyword>
<dbReference type="Proteomes" id="UP000681722">
    <property type="component" value="Unassembled WGS sequence"/>
</dbReference>
<keyword evidence="3 6" id="KW-0812">Transmembrane</keyword>
<dbReference type="AlphaFoldDB" id="A0A8S2ZTK6"/>
<name>A0A8S2ZTK6_9BILA</name>
<feature type="transmembrane region" description="Helical" evidence="6">
    <location>
        <begin position="25"/>
        <end position="47"/>
    </location>
</feature>
<proteinExistence type="inferred from homology"/>
<dbReference type="InterPro" id="IPR020846">
    <property type="entry name" value="MFS_dom"/>
</dbReference>
<evidence type="ECO:0000256" key="4">
    <source>
        <dbReference type="ARBA" id="ARBA00022989"/>
    </source>
</evidence>
<dbReference type="EMBL" id="CAJOBC010141444">
    <property type="protein sequence ID" value="CAF4647151.1"/>
    <property type="molecule type" value="Genomic_DNA"/>
</dbReference>
<dbReference type="PANTHER" id="PTHR48022:SF2">
    <property type="entry name" value="PLASTIDIC GLUCOSE TRANSPORTER 4"/>
    <property type="match status" value="1"/>
</dbReference>
<dbReference type="OrthoDB" id="6339427at2759"/>
<feature type="domain" description="Major facilitator superfamily (MFS) profile" evidence="7">
    <location>
        <begin position="1"/>
        <end position="69"/>
    </location>
</feature>
<dbReference type="InterPro" id="IPR005829">
    <property type="entry name" value="Sugar_transporter_CS"/>
</dbReference>
<evidence type="ECO:0000313" key="9">
    <source>
        <dbReference type="Proteomes" id="UP000681722"/>
    </source>
</evidence>
<dbReference type="Gene3D" id="1.20.1250.20">
    <property type="entry name" value="MFS general substrate transporter like domains"/>
    <property type="match status" value="1"/>
</dbReference>